<keyword evidence="1" id="KW-0812">Transmembrane</keyword>
<gene>
    <name evidence="2" type="ORF">PSYMO_28324</name>
</gene>
<feature type="transmembrane region" description="Helical" evidence="1">
    <location>
        <begin position="54"/>
        <end position="71"/>
    </location>
</feature>
<name>A0A656GHY3_PSEA0</name>
<keyword evidence="1" id="KW-0472">Membrane</keyword>
<comment type="caution">
    <text evidence="2">The sequence shown here is derived from an EMBL/GenBank/DDBJ whole genome shotgun (WGS) entry which is preliminary data.</text>
</comment>
<evidence type="ECO:0000313" key="2">
    <source>
        <dbReference type="EMBL" id="EGH25145.1"/>
    </source>
</evidence>
<feature type="transmembrane region" description="Helical" evidence="1">
    <location>
        <begin position="125"/>
        <end position="143"/>
    </location>
</feature>
<feature type="non-terminal residue" evidence="2">
    <location>
        <position position="1"/>
    </location>
</feature>
<dbReference type="EMBL" id="AEAG01001151">
    <property type="protein sequence ID" value="EGH25145.1"/>
    <property type="molecule type" value="Genomic_DNA"/>
</dbReference>
<protein>
    <recommendedName>
        <fullName evidence="4">YD repeat-containing protein</fullName>
    </recommendedName>
</protein>
<dbReference type="InterPro" id="IPR022385">
    <property type="entry name" value="Rhs_assc_core"/>
</dbReference>
<dbReference type="SUPFAM" id="SSF56399">
    <property type="entry name" value="ADP-ribosylation"/>
    <property type="match status" value="1"/>
</dbReference>
<reference evidence="2 3" key="1">
    <citation type="journal article" date="2011" name="PLoS Pathog.">
        <title>Dynamic evolution of pathogenicity revealed by sequencing and comparative genomics of 19 Pseudomonas syringae isolates.</title>
        <authorList>
            <person name="Baltrus D.A."/>
            <person name="Nishimura M.T."/>
            <person name="Romanchuk A."/>
            <person name="Chang J.H."/>
            <person name="Mukhtar M.S."/>
            <person name="Cherkis K."/>
            <person name="Roach J."/>
            <person name="Grant S.R."/>
            <person name="Jones C.D."/>
            <person name="Dangl J.L."/>
        </authorList>
    </citation>
    <scope>NUCLEOTIDE SEQUENCE [LARGE SCALE GENOMIC DNA]</scope>
    <source>
        <strain evidence="2 3">301020</strain>
    </source>
</reference>
<keyword evidence="1" id="KW-1133">Transmembrane helix</keyword>
<dbReference type="NCBIfam" id="TIGR03696">
    <property type="entry name" value="Rhs_assc_core"/>
    <property type="match status" value="1"/>
</dbReference>
<dbReference type="Gene3D" id="2.180.10.10">
    <property type="entry name" value="RHS repeat-associated core"/>
    <property type="match status" value="1"/>
</dbReference>
<evidence type="ECO:0008006" key="4">
    <source>
        <dbReference type="Google" id="ProtNLM"/>
    </source>
</evidence>
<accession>A0A656GHY3</accession>
<proteinExistence type="predicted"/>
<evidence type="ECO:0000256" key="1">
    <source>
        <dbReference type="SAM" id="Phobius"/>
    </source>
</evidence>
<evidence type="ECO:0000313" key="3">
    <source>
        <dbReference type="Proteomes" id="UP000003465"/>
    </source>
</evidence>
<organism evidence="2 3">
    <name type="scientific">Pseudomonas amygdali pv. mori str. 301020</name>
    <dbReference type="NCBI Taxonomy" id="629261"/>
    <lineage>
        <taxon>Bacteria</taxon>
        <taxon>Pseudomonadati</taxon>
        <taxon>Pseudomonadota</taxon>
        <taxon>Gammaproteobacteria</taxon>
        <taxon>Pseudomonadales</taxon>
        <taxon>Pseudomonadaceae</taxon>
        <taxon>Pseudomonas</taxon>
        <taxon>Pseudomonas amygdali</taxon>
    </lineage>
</organism>
<dbReference type="Proteomes" id="UP000003465">
    <property type="component" value="Unassembled WGS sequence"/>
</dbReference>
<dbReference type="AlphaFoldDB" id="A0A656GHY3"/>
<sequence>GNGYRAYNPVLMRFNSPDSLSPFGKGGMNAYAYCAGDPVNRSDPTGHKIDESQILSFVWIGLGLFGAYLGVKAAVPAIKAVAKGNAPLSTKLTASSALGQIAASTVFSVSRVINAVDPDGPAKDVLLATAIGIVIPVLAVRTFNPRIKRWEDAGADIKLLNDRRSSLKSEFADTASAIRETRPWGDPADELSRMMY</sequence>